<feature type="region of interest" description="Disordered" evidence="1">
    <location>
        <begin position="29"/>
        <end position="77"/>
    </location>
</feature>
<comment type="caution">
    <text evidence="2">The sequence shown here is derived from an EMBL/GenBank/DDBJ whole genome shotgun (WGS) entry which is preliminary data.</text>
</comment>
<name>A0A9D3YVT2_DREPO</name>
<evidence type="ECO:0000256" key="1">
    <source>
        <dbReference type="SAM" id="MobiDB-lite"/>
    </source>
</evidence>
<evidence type="ECO:0000313" key="2">
    <source>
        <dbReference type="EMBL" id="KAH3705740.1"/>
    </source>
</evidence>
<reference evidence="2" key="2">
    <citation type="submission" date="2020-11" db="EMBL/GenBank/DDBJ databases">
        <authorList>
            <person name="McCartney M.A."/>
            <person name="Auch B."/>
            <person name="Kono T."/>
            <person name="Mallez S."/>
            <person name="Becker A."/>
            <person name="Gohl D.M."/>
            <person name="Silverstein K.A.T."/>
            <person name="Koren S."/>
            <person name="Bechman K.B."/>
            <person name="Herman A."/>
            <person name="Abrahante J.E."/>
            <person name="Garbe J."/>
        </authorList>
    </citation>
    <scope>NUCLEOTIDE SEQUENCE</scope>
    <source>
        <strain evidence="2">Duluth1</strain>
        <tissue evidence="2">Whole animal</tissue>
    </source>
</reference>
<dbReference type="Proteomes" id="UP000828390">
    <property type="component" value="Unassembled WGS sequence"/>
</dbReference>
<protein>
    <submittedName>
        <fullName evidence="2">Uncharacterized protein</fullName>
    </submittedName>
</protein>
<dbReference type="EMBL" id="JAIWYP010000015">
    <property type="protein sequence ID" value="KAH3705740.1"/>
    <property type="molecule type" value="Genomic_DNA"/>
</dbReference>
<proteinExistence type="predicted"/>
<accession>A0A9D3YVT2</accession>
<organism evidence="2 3">
    <name type="scientific">Dreissena polymorpha</name>
    <name type="common">Zebra mussel</name>
    <name type="synonym">Mytilus polymorpha</name>
    <dbReference type="NCBI Taxonomy" id="45954"/>
    <lineage>
        <taxon>Eukaryota</taxon>
        <taxon>Metazoa</taxon>
        <taxon>Spiralia</taxon>
        <taxon>Lophotrochozoa</taxon>
        <taxon>Mollusca</taxon>
        <taxon>Bivalvia</taxon>
        <taxon>Autobranchia</taxon>
        <taxon>Heteroconchia</taxon>
        <taxon>Euheterodonta</taxon>
        <taxon>Imparidentia</taxon>
        <taxon>Neoheterodontei</taxon>
        <taxon>Myida</taxon>
        <taxon>Dreissenoidea</taxon>
        <taxon>Dreissenidae</taxon>
        <taxon>Dreissena</taxon>
    </lineage>
</organism>
<gene>
    <name evidence="2" type="ORF">DPMN_080818</name>
</gene>
<evidence type="ECO:0000313" key="3">
    <source>
        <dbReference type="Proteomes" id="UP000828390"/>
    </source>
</evidence>
<reference evidence="2" key="1">
    <citation type="journal article" date="2019" name="bioRxiv">
        <title>The Genome of the Zebra Mussel, Dreissena polymorpha: A Resource for Invasive Species Research.</title>
        <authorList>
            <person name="McCartney M.A."/>
            <person name="Auch B."/>
            <person name="Kono T."/>
            <person name="Mallez S."/>
            <person name="Zhang Y."/>
            <person name="Obille A."/>
            <person name="Becker A."/>
            <person name="Abrahante J.E."/>
            <person name="Garbe J."/>
            <person name="Badalamenti J.P."/>
            <person name="Herman A."/>
            <person name="Mangelson H."/>
            <person name="Liachko I."/>
            <person name="Sullivan S."/>
            <person name="Sone E.D."/>
            <person name="Koren S."/>
            <person name="Silverstein K.A.T."/>
            <person name="Beckman K.B."/>
            <person name="Gohl D.M."/>
        </authorList>
    </citation>
    <scope>NUCLEOTIDE SEQUENCE</scope>
    <source>
        <strain evidence="2">Duluth1</strain>
        <tissue evidence="2">Whole animal</tissue>
    </source>
</reference>
<dbReference type="AlphaFoldDB" id="A0A9D3YVT2"/>
<sequence length="77" mass="8531">MSGAANEWRLRPGDVSATVAVHTKYCDQNQTLNGQPTGRAYQRDGASVGEDQGRGFSYNGRHGIPERLHRCMGKQQR</sequence>
<keyword evidence="3" id="KW-1185">Reference proteome</keyword>